<keyword evidence="4" id="KW-1185">Reference proteome</keyword>
<feature type="region of interest" description="Disordered" evidence="2">
    <location>
        <begin position="1"/>
        <end position="29"/>
    </location>
</feature>
<dbReference type="STRING" id="3076.A0A2P6U424"/>
<proteinExistence type="predicted"/>
<protein>
    <submittedName>
        <fullName evidence="3">Uncharacterized protein</fullName>
    </submittedName>
</protein>
<dbReference type="Proteomes" id="UP000239899">
    <property type="component" value="Unassembled WGS sequence"/>
</dbReference>
<evidence type="ECO:0000313" key="4">
    <source>
        <dbReference type="Proteomes" id="UP000239899"/>
    </source>
</evidence>
<dbReference type="PANTHER" id="PTHR45615">
    <property type="entry name" value="MYOSIN HEAVY CHAIN, NON-MUSCLE"/>
    <property type="match status" value="1"/>
</dbReference>
<dbReference type="AlphaFoldDB" id="A0A2P6U424"/>
<sequence length="583" mass="61329">MAEPHGTEEDVFDGLDEPGPQQGAAWPTDDIEAALAQAEALLGVGGAAPAAGAAQAWAGEQVGQQHALDWQPTGSYEQPQRWGGAPDGTLGGSDTAATEAGAGAPHRPPSAFSLGESVLALRLTVHEKQMELLQLRAQYAALAEQSQRAAQQADEALTGRDSRVARLEEALARREAALDSLTAQLQAYRGLTPDGAVALQTENAALTAARVAAEERAAELERRNAEAARRVQEGVATWERLQAELQGENARLAAALARLQSQAADLAQEKEVMRARVAMLEARGPAAAAACVAALPSGAGTAAPEPRPQQGAVQPAASGDAHDLQSQLAAALQKLEGRQQAASKYKEAVRALKRRVADLEQQLAQQQAAADEAAQQAQAGAAAEVGTASRATAALQQCEQQLAEARQQCEEYGRRLVAVEGQLQKTEFARAQWEWRAQDAEQRAATASEAAEEANAAAARLLSERHAQAKGRAADVEAQAKAASLRALQLEKQLAAARQELGALRQQQALPALQQQLQALRRQLVAAQQQQASTQQQLQGKAAALAAAEKRLRQFEAALRQLAAKQGSGGASSEDFLIAAQFA</sequence>
<comment type="caution">
    <text evidence="3">The sequence shown here is derived from an EMBL/GenBank/DDBJ whole genome shotgun (WGS) entry which is preliminary data.</text>
</comment>
<feature type="region of interest" description="Disordered" evidence="2">
    <location>
        <begin position="298"/>
        <end position="325"/>
    </location>
</feature>
<evidence type="ECO:0000256" key="2">
    <source>
        <dbReference type="SAM" id="MobiDB-lite"/>
    </source>
</evidence>
<evidence type="ECO:0000256" key="1">
    <source>
        <dbReference type="SAM" id="Coils"/>
    </source>
</evidence>
<reference evidence="3 4" key="1">
    <citation type="journal article" date="2018" name="Plant J.">
        <title>Genome sequences of Chlorella sorokiniana UTEX 1602 and Micractinium conductrix SAG 241.80: implications to maltose excretion by a green alga.</title>
        <authorList>
            <person name="Arriola M.B."/>
            <person name="Velmurugan N."/>
            <person name="Zhang Y."/>
            <person name="Plunkett M.H."/>
            <person name="Hondzo H."/>
            <person name="Barney B.M."/>
        </authorList>
    </citation>
    <scope>NUCLEOTIDE SEQUENCE [LARGE SCALE GENOMIC DNA]</scope>
    <source>
        <strain evidence="4">UTEX 1602</strain>
    </source>
</reference>
<dbReference type="PANTHER" id="PTHR45615:SF66">
    <property type="entry name" value="CARD DOMAIN-CONTAINING PROTEIN"/>
    <property type="match status" value="1"/>
</dbReference>
<gene>
    <name evidence="3" type="ORF">C2E21_0255</name>
</gene>
<evidence type="ECO:0000313" key="3">
    <source>
        <dbReference type="EMBL" id="PRW61068.1"/>
    </source>
</evidence>
<feature type="coiled-coil region" evidence="1">
    <location>
        <begin position="125"/>
        <end position="283"/>
    </location>
</feature>
<organism evidence="3 4">
    <name type="scientific">Chlorella sorokiniana</name>
    <name type="common">Freshwater green alga</name>
    <dbReference type="NCBI Taxonomy" id="3076"/>
    <lineage>
        <taxon>Eukaryota</taxon>
        <taxon>Viridiplantae</taxon>
        <taxon>Chlorophyta</taxon>
        <taxon>core chlorophytes</taxon>
        <taxon>Trebouxiophyceae</taxon>
        <taxon>Chlorellales</taxon>
        <taxon>Chlorellaceae</taxon>
        <taxon>Chlorella clade</taxon>
        <taxon>Chlorella</taxon>
    </lineage>
</organism>
<dbReference type="OrthoDB" id="10629339at2759"/>
<feature type="coiled-coil region" evidence="1">
    <location>
        <begin position="342"/>
        <end position="565"/>
    </location>
</feature>
<feature type="region of interest" description="Disordered" evidence="2">
    <location>
        <begin position="60"/>
        <end position="110"/>
    </location>
</feature>
<name>A0A2P6U424_CHLSO</name>
<accession>A0A2P6U424</accession>
<dbReference type="EMBL" id="LHPG02000001">
    <property type="protein sequence ID" value="PRW61068.1"/>
    <property type="molecule type" value="Genomic_DNA"/>
</dbReference>
<dbReference type="Gene3D" id="1.10.287.1490">
    <property type="match status" value="1"/>
</dbReference>
<keyword evidence="1" id="KW-0175">Coiled coil</keyword>